<reference evidence="2" key="1">
    <citation type="journal article" date="2019" name="Int. J. Syst. Evol. Microbiol.">
        <title>The Global Catalogue of Microorganisms (GCM) 10K type strain sequencing project: providing services to taxonomists for standard genome sequencing and annotation.</title>
        <authorList>
            <consortium name="The Broad Institute Genomics Platform"/>
            <consortium name="The Broad Institute Genome Sequencing Center for Infectious Disease"/>
            <person name="Wu L."/>
            <person name="Ma J."/>
        </authorList>
    </citation>
    <scope>NUCLEOTIDE SEQUENCE [LARGE SCALE GENOMIC DNA]</scope>
    <source>
        <strain evidence="2">CCUG 59189</strain>
    </source>
</reference>
<comment type="caution">
    <text evidence="1">The sequence shown here is derived from an EMBL/GenBank/DDBJ whole genome shotgun (WGS) entry which is preliminary data.</text>
</comment>
<accession>A0ABW3S6D0</accession>
<protein>
    <submittedName>
        <fullName evidence="1">Uncharacterized protein</fullName>
    </submittedName>
</protein>
<name>A0ABW3S6D0_9BACL</name>
<organism evidence="1 2">
    <name type="scientific">Paenibacillus puldeungensis</name>
    <dbReference type="NCBI Taxonomy" id="696536"/>
    <lineage>
        <taxon>Bacteria</taxon>
        <taxon>Bacillati</taxon>
        <taxon>Bacillota</taxon>
        <taxon>Bacilli</taxon>
        <taxon>Bacillales</taxon>
        <taxon>Paenibacillaceae</taxon>
        <taxon>Paenibacillus</taxon>
    </lineage>
</organism>
<gene>
    <name evidence="1" type="ORF">ACFQ3W_24880</name>
</gene>
<proteinExistence type="predicted"/>
<evidence type="ECO:0000313" key="1">
    <source>
        <dbReference type="EMBL" id="MFD1179510.1"/>
    </source>
</evidence>
<evidence type="ECO:0000313" key="2">
    <source>
        <dbReference type="Proteomes" id="UP001597262"/>
    </source>
</evidence>
<sequence length="100" mass="11667">MQCKVPGCKLKATHTFAKAPVCECHRYYLQQEAEEAYEDRVLFESIRKHTIWKKVEPGDEKKVIVAEVKNGEITALRLKNDKFTINRRNAYKGVKVLWTV</sequence>
<keyword evidence="2" id="KW-1185">Reference proteome</keyword>
<dbReference type="EMBL" id="JBHTLM010000033">
    <property type="protein sequence ID" value="MFD1179510.1"/>
    <property type="molecule type" value="Genomic_DNA"/>
</dbReference>
<dbReference type="Proteomes" id="UP001597262">
    <property type="component" value="Unassembled WGS sequence"/>
</dbReference>